<keyword evidence="2" id="KW-1185">Reference proteome</keyword>
<dbReference type="STRING" id="742152.A0A2H3JBK8"/>
<accession>A0A2H3JBK8</accession>
<gene>
    <name evidence="1" type="ORF">WOLCODRAFT_108250</name>
</gene>
<sequence length="146" mass="16325">MLLQVVYTDTAADEPSDRVMEFHGSNTDINAGFGGKYVSLVPKYTDGAAFAVTMFSVVLQGSSSPLNDYDDLAKGASGEYRYLVPVYDQNQKEKITALELFRSSKIMSDTEREEVRKCGYTGVSADINKNRRGDYLYLMWKTEITS</sequence>
<dbReference type="OrthoDB" id="1046782at2759"/>
<dbReference type="EMBL" id="KB467865">
    <property type="protein sequence ID" value="PCH36119.1"/>
    <property type="molecule type" value="Genomic_DNA"/>
</dbReference>
<proteinExistence type="predicted"/>
<reference evidence="1 2" key="1">
    <citation type="journal article" date="2012" name="Science">
        <title>The Paleozoic origin of enzymatic lignin decomposition reconstructed from 31 fungal genomes.</title>
        <authorList>
            <person name="Floudas D."/>
            <person name="Binder M."/>
            <person name="Riley R."/>
            <person name="Barry K."/>
            <person name="Blanchette R.A."/>
            <person name="Henrissat B."/>
            <person name="Martinez A.T."/>
            <person name="Otillar R."/>
            <person name="Spatafora J.W."/>
            <person name="Yadav J.S."/>
            <person name="Aerts A."/>
            <person name="Benoit I."/>
            <person name="Boyd A."/>
            <person name="Carlson A."/>
            <person name="Copeland A."/>
            <person name="Coutinho P.M."/>
            <person name="de Vries R.P."/>
            <person name="Ferreira P."/>
            <person name="Findley K."/>
            <person name="Foster B."/>
            <person name="Gaskell J."/>
            <person name="Glotzer D."/>
            <person name="Gorecki P."/>
            <person name="Heitman J."/>
            <person name="Hesse C."/>
            <person name="Hori C."/>
            <person name="Igarashi K."/>
            <person name="Jurgens J.A."/>
            <person name="Kallen N."/>
            <person name="Kersten P."/>
            <person name="Kohler A."/>
            <person name="Kuees U."/>
            <person name="Kumar T.K.A."/>
            <person name="Kuo A."/>
            <person name="LaButti K."/>
            <person name="Larrondo L.F."/>
            <person name="Lindquist E."/>
            <person name="Ling A."/>
            <person name="Lombard V."/>
            <person name="Lucas S."/>
            <person name="Lundell T."/>
            <person name="Martin R."/>
            <person name="McLaughlin D.J."/>
            <person name="Morgenstern I."/>
            <person name="Morin E."/>
            <person name="Murat C."/>
            <person name="Nagy L.G."/>
            <person name="Nolan M."/>
            <person name="Ohm R.A."/>
            <person name="Patyshakuliyeva A."/>
            <person name="Rokas A."/>
            <person name="Ruiz-Duenas F.J."/>
            <person name="Sabat G."/>
            <person name="Salamov A."/>
            <person name="Samejima M."/>
            <person name="Schmutz J."/>
            <person name="Slot J.C."/>
            <person name="St John F."/>
            <person name="Stenlid J."/>
            <person name="Sun H."/>
            <person name="Sun S."/>
            <person name="Syed K."/>
            <person name="Tsang A."/>
            <person name="Wiebenga A."/>
            <person name="Young D."/>
            <person name="Pisabarro A."/>
            <person name="Eastwood D.C."/>
            <person name="Martin F."/>
            <person name="Cullen D."/>
            <person name="Grigoriev I.V."/>
            <person name="Hibbett D.S."/>
        </authorList>
    </citation>
    <scope>NUCLEOTIDE SEQUENCE [LARGE SCALE GENOMIC DNA]</scope>
    <source>
        <strain evidence="1 2">MD-104</strain>
    </source>
</reference>
<organism evidence="1 2">
    <name type="scientific">Wolfiporia cocos (strain MD-104)</name>
    <name type="common">Brown rot fungus</name>
    <dbReference type="NCBI Taxonomy" id="742152"/>
    <lineage>
        <taxon>Eukaryota</taxon>
        <taxon>Fungi</taxon>
        <taxon>Dikarya</taxon>
        <taxon>Basidiomycota</taxon>
        <taxon>Agaricomycotina</taxon>
        <taxon>Agaricomycetes</taxon>
        <taxon>Polyporales</taxon>
        <taxon>Phaeolaceae</taxon>
        <taxon>Wolfiporia</taxon>
    </lineage>
</organism>
<evidence type="ECO:0000313" key="1">
    <source>
        <dbReference type="EMBL" id="PCH36119.1"/>
    </source>
</evidence>
<name>A0A2H3JBK8_WOLCO</name>
<dbReference type="AlphaFoldDB" id="A0A2H3JBK8"/>
<evidence type="ECO:0000313" key="2">
    <source>
        <dbReference type="Proteomes" id="UP000218811"/>
    </source>
</evidence>
<dbReference type="Gene3D" id="2.100.10.50">
    <property type="match status" value="1"/>
</dbReference>
<dbReference type="OMA" id="EMPNSEI"/>
<dbReference type="Proteomes" id="UP000218811">
    <property type="component" value="Unassembled WGS sequence"/>
</dbReference>
<protein>
    <submittedName>
        <fullName evidence="1">Uncharacterized protein</fullName>
    </submittedName>
</protein>